<dbReference type="SUPFAM" id="SSF55781">
    <property type="entry name" value="GAF domain-like"/>
    <property type="match status" value="1"/>
</dbReference>
<reference evidence="1 2" key="1">
    <citation type="submission" date="2017-06" db="EMBL/GenBank/DDBJ databases">
        <title>Genome sequencing of cyanobaciteial culture collection at National Institute for Environmental Studies (NIES).</title>
        <authorList>
            <person name="Hirose Y."/>
            <person name="Shimura Y."/>
            <person name="Fujisawa T."/>
            <person name="Nakamura Y."/>
            <person name="Kawachi M."/>
        </authorList>
    </citation>
    <scope>NUCLEOTIDE SEQUENCE [LARGE SCALE GENOMIC DNA]</scope>
    <source>
        <strain evidence="1 2">NIES-2135</strain>
    </source>
</reference>
<accession>A0A1Z4JBU3</accession>
<keyword evidence="1" id="KW-0808">Transferase</keyword>
<keyword evidence="2" id="KW-1185">Reference proteome</keyword>
<organism evidence="1 2">
    <name type="scientific">Leptolyngbya boryana NIES-2135</name>
    <dbReference type="NCBI Taxonomy" id="1973484"/>
    <lineage>
        <taxon>Bacteria</taxon>
        <taxon>Bacillati</taxon>
        <taxon>Cyanobacteriota</taxon>
        <taxon>Cyanophyceae</taxon>
        <taxon>Leptolyngbyales</taxon>
        <taxon>Leptolyngbyaceae</taxon>
        <taxon>Leptolyngbya group</taxon>
        <taxon>Leptolyngbya</taxon>
    </lineage>
</organism>
<evidence type="ECO:0000313" key="1">
    <source>
        <dbReference type="EMBL" id="BAY54244.1"/>
    </source>
</evidence>
<name>A0A1Z4JBU3_LEPBY</name>
<gene>
    <name evidence="1" type="ORF">NIES2135_10600</name>
</gene>
<keyword evidence="1" id="KW-0418">Kinase</keyword>
<evidence type="ECO:0000313" key="2">
    <source>
        <dbReference type="Proteomes" id="UP000217895"/>
    </source>
</evidence>
<dbReference type="EMBL" id="AP018203">
    <property type="protein sequence ID" value="BAY54244.1"/>
    <property type="molecule type" value="Genomic_DNA"/>
</dbReference>
<dbReference type="GO" id="GO:0016301">
    <property type="term" value="F:kinase activity"/>
    <property type="evidence" value="ECO:0007669"/>
    <property type="project" value="UniProtKB-KW"/>
</dbReference>
<dbReference type="AlphaFoldDB" id="A0A1Z4JBU3"/>
<dbReference type="Proteomes" id="UP000217895">
    <property type="component" value="Chromosome"/>
</dbReference>
<protein>
    <submittedName>
        <fullName evidence="1">Sensory transduction histidine kinase</fullName>
    </submittedName>
</protein>
<proteinExistence type="predicted"/>
<sequence length="86" mass="9737">MINQQRMQHVDQKQSILDSLTTLSYRAHDLSSYLHEITRAVNQLLDSDWTIVALCEGNTIQVIASSLEIETEAEVSLYGTLAERVM</sequence>